<gene>
    <name evidence="4" type="ORF">FYK55_22855</name>
</gene>
<protein>
    <submittedName>
        <fullName evidence="4">Serine protease</fullName>
    </submittedName>
</protein>
<dbReference type="EMBL" id="VWOX01000016">
    <property type="protein sequence ID" value="KAA5539891.1"/>
    <property type="molecule type" value="Genomic_DNA"/>
</dbReference>
<organism evidence="4 5">
    <name type="scientific">Roseiconus nitratireducens</name>
    <dbReference type="NCBI Taxonomy" id="2605748"/>
    <lineage>
        <taxon>Bacteria</taxon>
        <taxon>Pseudomonadati</taxon>
        <taxon>Planctomycetota</taxon>
        <taxon>Planctomycetia</taxon>
        <taxon>Pirellulales</taxon>
        <taxon>Pirellulaceae</taxon>
        <taxon>Roseiconus</taxon>
    </lineage>
</organism>
<dbReference type="InterPro" id="IPR007280">
    <property type="entry name" value="Peptidase_C_arc/bac"/>
</dbReference>
<keyword evidence="5" id="KW-1185">Reference proteome</keyword>
<accession>A0A5M6CXG1</accession>
<feature type="region of interest" description="Disordered" evidence="1">
    <location>
        <begin position="769"/>
        <end position="814"/>
    </location>
</feature>
<evidence type="ECO:0000313" key="5">
    <source>
        <dbReference type="Proteomes" id="UP000324479"/>
    </source>
</evidence>
<feature type="compositionally biased region" description="Basic and acidic residues" evidence="1">
    <location>
        <begin position="771"/>
        <end position="797"/>
    </location>
</feature>
<dbReference type="InterPro" id="IPR014756">
    <property type="entry name" value="Ig_E-set"/>
</dbReference>
<dbReference type="Proteomes" id="UP000324479">
    <property type="component" value="Unassembled WGS sequence"/>
</dbReference>
<dbReference type="AlphaFoldDB" id="A0A5M6CXG1"/>
<feature type="domain" description="Peptidase C-terminal archaeal/bacterial" evidence="3">
    <location>
        <begin position="152"/>
        <end position="229"/>
    </location>
</feature>
<dbReference type="RefSeq" id="WP_150078954.1">
    <property type="nucleotide sequence ID" value="NZ_VWOX01000016.1"/>
</dbReference>
<feature type="domain" description="Peptidase C-terminal archaeal/bacterial" evidence="3">
    <location>
        <begin position="346"/>
        <end position="417"/>
    </location>
</feature>
<evidence type="ECO:0000313" key="4">
    <source>
        <dbReference type="EMBL" id="KAA5539891.1"/>
    </source>
</evidence>
<reference evidence="4 5" key="1">
    <citation type="submission" date="2019-08" db="EMBL/GenBank/DDBJ databases">
        <authorList>
            <person name="Dhanesh K."/>
            <person name="Kumar G."/>
            <person name="Sasikala C."/>
            <person name="Venkata Ramana C."/>
        </authorList>
    </citation>
    <scope>NUCLEOTIDE SEQUENCE [LARGE SCALE GENOMIC DNA]</scope>
    <source>
        <strain evidence="4 5">JC645</strain>
    </source>
</reference>
<name>A0A5M6CXG1_9BACT</name>
<feature type="signal peptide" evidence="2">
    <location>
        <begin position="1"/>
        <end position="30"/>
    </location>
</feature>
<keyword evidence="2" id="KW-0732">Signal</keyword>
<keyword evidence="4" id="KW-0645">Protease</keyword>
<comment type="caution">
    <text evidence="4">The sequence shown here is derived from an EMBL/GenBank/DDBJ whole genome shotgun (WGS) entry which is preliminary data.</text>
</comment>
<dbReference type="GO" id="GO:0006508">
    <property type="term" value="P:proteolysis"/>
    <property type="evidence" value="ECO:0007669"/>
    <property type="project" value="UniProtKB-KW"/>
</dbReference>
<keyword evidence="4" id="KW-0378">Hydrolase</keyword>
<dbReference type="SUPFAM" id="SSF89260">
    <property type="entry name" value="Collagen-binding domain"/>
    <property type="match status" value="1"/>
</dbReference>
<dbReference type="Gene3D" id="2.60.120.380">
    <property type="match status" value="2"/>
</dbReference>
<dbReference type="GO" id="GO:0008233">
    <property type="term" value="F:peptidase activity"/>
    <property type="evidence" value="ECO:0007669"/>
    <property type="project" value="UniProtKB-KW"/>
</dbReference>
<sequence>MSPLTQKLCRSVVVIAATLLAFPTCQDALATLPEVRSMEPRGVVRGEETVVQLKGARLGDATEVLCDLPGIEILEVKPVNGNTVDVKLRAAADLTPGLYPIRLVTKSGIANLRLLGVGAMPRIQEVEPNNDFAEPQQVDLNQTIEGVVTREDVDHFRVELKKGQTLNVEVEGIRIANSLRNRNILDPYLAILDDGRFEVASSDDSALLQQDGFCTFTAPADGVYTVLVRDSSFQGSDEGAYRLHLGTYPRPVAVLPGGGQPSTTLDAQLILSDGSTRQASIPLPSETYEQWGVVTEGDGGVTPSPNWIRVNELPVALEQEPNDDRRKAPTVPVPGAYCGVVEKPDDYDCFTFEAKKGTKYRVEVFARNVLRSPLDAVLNVFDPKHSTITSSDDSRGMIDPFLEFDAKEDGPHTVRIYDHLKGGSPLHTYRIEVTTPTPAVNLTLKELRRDEAQVVAVPIGGDAAMVVSARRDRYNGEVNLSLDGLPDGVTATTFPMPPGRPEVPVLLTAAPDAKHNASLYTIFAKGDDKNPLVGGKLSQHHNLVLGQNRRSMWGYDTERAAMAVTDAVPFSVEVIQPKTPIVRNGSKNLVVKLTRPEGFTEKVSFRTLYNPPGIGINNSRSIDGDKTEVEIPITANGGAGIGEWPIIFLAYYNTPSGQAVTATKPIMLQVEDSLFRYQFPKTAGELGSEVTLTMPVEILREYKGDAEVQLVGIPAGVTSPAATQKITPDSESVSFPLVIAADAKVGTHKTLVCQSRVNVDGETIIQTDGTGELRIDKPLPPKVDAPKTEAKKEEPKKPAAPKPLSRLEQLRQKK</sequence>
<dbReference type="SUPFAM" id="SSF81296">
    <property type="entry name" value="E set domains"/>
    <property type="match status" value="1"/>
</dbReference>
<evidence type="ECO:0000256" key="2">
    <source>
        <dbReference type="SAM" id="SignalP"/>
    </source>
</evidence>
<proteinExistence type="predicted"/>
<feature type="chain" id="PRO_5024304208" evidence="2">
    <location>
        <begin position="31"/>
        <end position="814"/>
    </location>
</feature>
<dbReference type="Pfam" id="PF04151">
    <property type="entry name" value="PPC"/>
    <property type="match status" value="2"/>
</dbReference>
<evidence type="ECO:0000256" key="1">
    <source>
        <dbReference type="SAM" id="MobiDB-lite"/>
    </source>
</evidence>
<evidence type="ECO:0000259" key="3">
    <source>
        <dbReference type="Pfam" id="PF04151"/>
    </source>
</evidence>